<sequence length="581" mass="66638">MESSCHLFSPTADFLNFLNPVFATGFYAFSGFASMGEIDTKPIESVRVAISLFGESKDSPTAKKNDQELEKEREVESLLKEYASVKVQLEAKDLAYKQALLKLDHYQKTQHELSTLLKNSDSVKIKYIDEYKESNTRINQLESTIKEISDKLLEFENVQKQLSHVTNEYMTSQGQILKTETLDALIKFESTKQVEAMENALLEEKLKTEELLRNISKLNETIFHLQLKAHEVEEVEAEAQLECTEKLSAIVDDFEKQLLEKSILTDLLQLELEQANELYSCSQKIAADAIHELNELKEEMEQQQRKSLDPATYITSLETEFERSKMELRNANEEVGRLNGDVESMMAELEKIRTEMAVNRERDTEVQVEISLLKSELHKGKSKLAAVEAAEARAQSEKSALYHAVQELALEAEEAEKENRELKEIMKLANEHTKSMELVEGELKAKYEETGGGMEVHVTISRKEYEVLIKKAQHVDQVVEPIHSNEQELKTSKKELEAAILKIGELRARAEQAISRAEAAEKAKVELEEQKRRWKEHQERRKAALAELREESYSKDYITSYKHDNVIANYQPLGKVLNMKF</sequence>
<accession>A0AAD1ZCH1</accession>
<keyword evidence="5" id="KW-1185">Reference proteome</keyword>
<dbReference type="EMBL" id="OU503044">
    <property type="protein sequence ID" value="CAI9767282.1"/>
    <property type="molecule type" value="Genomic_DNA"/>
</dbReference>
<dbReference type="PANTHER" id="PTHR32054">
    <property type="entry name" value="HEAVY CHAIN, PUTATIVE, EXPRESSED-RELATED-RELATED"/>
    <property type="match status" value="1"/>
</dbReference>
<protein>
    <submittedName>
        <fullName evidence="4">Uncharacterized protein</fullName>
    </submittedName>
</protein>
<feature type="coiled-coil region" evidence="3">
    <location>
        <begin position="398"/>
        <end position="435"/>
    </location>
</feature>
<evidence type="ECO:0000256" key="1">
    <source>
        <dbReference type="ARBA" id="ARBA00005485"/>
    </source>
</evidence>
<dbReference type="GO" id="GO:0009903">
    <property type="term" value="P:chloroplast avoidance movement"/>
    <property type="evidence" value="ECO:0007669"/>
    <property type="project" value="TreeGrafter"/>
</dbReference>
<evidence type="ECO:0000256" key="2">
    <source>
        <dbReference type="ARBA" id="ARBA00023054"/>
    </source>
</evidence>
<dbReference type="Pfam" id="PF05701">
    <property type="entry name" value="WEMBL"/>
    <property type="match status" value="1"/>
</dbReference>
<feature type="coiled-coil region" evidence="3">
    <location>
        <begin position="194"/>
        <end position="247"/>
    </location>
</feature>
<evidence type="ECO:0000256" key="3">
    <source>
        <dbReference type="SAM" id="Coils"/>
    </source>
</evidence>
<name>A0AAD1ZCH1_9LAMI</name>
<keyword evidence="2 3" id="KW-0175">Coiled coil</keyword>
<proteinExistence type="inferred from homology"/>
<reference evidence="4" key="1">
    <citation type="submission" date="2023-05" db="EMBL/GenBank/DDBJ databases">
        <authorList>
            <person name="Huff M."/>
        </authorList>
    </citation>
    <scope>NUCLEOTIDE SEQUENCE</scope>
</reference>
<organism evidence="4 5">
    <name type="scientific">Fraxinus pennsylvanica</name>
    <dbReference type="NCBI Taxonomy" id="56036"/>
    <lineage>
        <taxon>Eukaryota</taxon>
        <taxon>Viridiplantae</taxon>
        <taxon>Streptophyta</taxon>
        <taxon>Embryophyta</taxon>
        <taxon>Tracheophyta</taxon>
        <taxon>Spermatophyta</taxon>
        <taxon>Magnoliopsida</taxon>
        <taxon>eudicotyledons</taxon>
        <taxon>Gunneridae</taxon>
        <taxon>Pentapetalae</taxon>
        <taxon>asterids</taxon>
        <taxon>lamiids</taxon>
        <taxon>Lamiales</taxon>
        <taxon>Oleaceae</taxon>
        <taxon>Oleeae</taxon>
        <taxon>Fraxinus</taxon>
    </lineage>
</organism>
<dbReference type="Proteomes" id="UP000834106">
    <property type="component" value="Chromosome 9"/>
</dbReference>
<dbReference type="GO" id="GO:0005829">
    <property type="term" value="C:cytosol"/>
    <property type="evidence" value="ECO:0007669"/>
    <property type="project" value="TreeGrafter"/>
</dbReference>
<gene>
    <name evidence="4" type="ORF">FPE_LOCUS14712</name>
</gene>
<evidence type="ECO:0000313" key="5">
    <source>
        <dbReference type="Proteomes" id="UP000834106"/>
    </source>
</evidence>
<feature type="coiled-coil region" evidence="3">
    <location>
        <begin position="131"/>
        <end position="158"/>
    </location>
</feature>
<dbReference type="PANTHER" id="PTHR32054:SF17">
    <property type="entry name" value="EXPRESSED PROTEIN"/>
    <property type="match status" value="1"/>
</dbReference>
<feature type="coiled-coil region" evidence="3">
    <location>
        <begin position="283"/>
        <end position="348"/>
    </location>
</feature>
<dbReference type="AlphaFoldDB" id="A0AAD1ZCH1"/>
<dbReference type="GO" id="GO:0009904">
    <property type="term" value="P:chloroplast accumulation movement"/>
    <property type="evidence" value="ECO:0007669"/>
    <property type="project" value="TreeGrafter"/>
</dbReference>
<evidence type="ECO:0000313" key="4">
    <source>
        <dbReference type="EMBL" id="CAI9767282.1"/>
    </source>
</evidence>
<dbReference type="InterPro" id="IPR008545">
    <property type="entry name" value="Web"/>
</dbReference>
<comment type="similarity">
    <text evidence="1">Belongs to the WEB family.</text>
</comment>
<feature type="coiled-coil region" evidence="3">
    <location>
        <begin position="482"/>
        <end position="547"/>
    </location>
</feature>